<dbReference type="EMBL" id="PVNK01000025">
    <property type="protein sequence ID" value="PRQ04745.1"/>
    <property type="molecule type" value="Genomic_DNA"/>
</dbReference>
<organism evidence="2 3">
    <name type="scientific">Enhygromyxa salina</name>
    <dbReference type="NCBI Taxonomy" id="215803"/>
    <lineage>
        <taxon>Bacteria</taxon>
        <taxon>Pseudomonadati</taxon>
        <taxon>Myxococcota</taxon>
        <taxon>Polyangia</taxon>
        <taxon>Nannocystales</taxon>
        <taxon>Nannocystaceae</taxon>
        <taxon>Enhygromyxa</taxon>
    </lineage>
</organism>
<name>A0A2S9YI05_9BACT</name>
<reference evidence="2 3" key="1">
    <citation type="submission" date="2018-03" db="EMBL/GenBank/DDBJ databases">
        <title>Draft Genome Sequences of the Obligatory Marine Myxobacteria Enhygromyxa salina SWB005.</title>
        <authorList>
            <person name="Poehlein A."/>
            <person name="Moghaddam J.A."/>
            <person name="Harms H."/>
            <person name="Alanjari M."/>
            <person name="Koenig G.M."/>
            <person name="Daniel R."/>
            <person name="Schaeberle T.F."/>
        </authorList>
    </citation>
    <scope>NUCLEOTIDE SEQUENCE [LARGE SCALE GENOMIC DNA]</scope>
    <source>
        <strain evidence="2 3">SWB005</strain>
    </source>
</reference>
<dbReference type="Proteomes" id="UP000237968">
    <property type="component" value="Unassembled WGS sequence"/>
</dbReference>
<feature type="signal peptide" evidence="1">
    <location>
        <begin position="1"/>
        <end position="29"/>
    </location>
</feature>
<sequence length="162" mass="16916">MQQSKLSKSLRVIGMGLAFLLGAATAAQADDVGAVNSRFSAADTTYYDDSTLTLQAKIEGTNVVLVEGDSIDDIFDENTRVTQVVVTIEAPRTGESIVVTALSGPTWTEQADDSWQATFAMPDAGECTTGSFGLAEAGGAMYDPIVRLKRKIGGVTPTCSGA</sequence>
<proteinExistence type="predicted"/>
<gene>
    <name evidence="2" type="ORF">ENSA5_05100</name>
</gene>
<feature type="chain" id="PRO_5015648687" evidence="1">
    <location>
        <begin position="30"/>
        <end position="162"/>
    </location>
</feature>
<accession>A0A2S9YI05</accession>
<evidence type="ECO:0000313" key="2">
    <source>
        <dbReference type="EMBL" id="PRQ04745.1"/>
    </source>
</evidence>
<keyword evidence="1" id="KW-0732">Signal</keyword>
<dbReference type="RefSeq" id="WP_146155239.1">
    <property type="nucleotide sequence ID" value="NZ_PVNK01000025.1"/>
</dbReference>
<dbReference type="AlphaFoldDB" id="A0A2S9YI05"/>
<evidence type="ECO:0000313" key="3">
    <source>
        <dbReference type="Proteomes" id="UP000237968"/>
    </source>
</evidence>
<protein>
    <submittedName>
        <fullName evidence="2">Uncharacterized protein</fullName>
    </submittedName>
</protein>
<evidence type="ECO:0000256" key="1">
    <source>
        <dbReference type="SAM" id="SignalP"/>
    </source>
</evidence>
<comment type="caution">
    <text evidence="2">The sequence shown here is derived from an EMBL/GenBank/DDBJ whole genome shotgun (WGS) entry which is preliminary data.</text>
</comment>
<keyword evidence="3" id="KW-1185">Reference proteome</keyword>